<organism evidence="2 3">
    <name type="scientific">Rhinocladiella mackenziei CBS 650.93</name>
    <dbReference type="NCBI Taxonomy" id="1442369"/>
    <lineage>
        <taxon>Eukaryota</taxon>
        <taxon>Fungi</taxon>
        <taxon>Dikarya</taxon>
        <taxon>Ascomycota</taxon>
        <taxon>Pezizomycotina</taxon>
        <taxon>Eurotiomycetes</taxon>
        <taxon>Chaetothyriomycetidae</taxon>
        <taxon>Chaetothyriales</taxon>
        <taxon>Herpotrichiellaceae</taxon>
        <taxon>Rhinocladiella</taxon>
    </lineage>
</organism>
<dbReference type="HOGENOM" id="CLU_037647_0_0_1"/>
<feature type="region of interest" description="Disordered" evidence="1">
    <location>
        <begin position="13"/>
        <end position="44"/>
    </location>
</feature>
<dbReference type="Proteomes" id="UP000053617">
    <property type="component" value="Unassembled WGS sequence"/>
</dbReference>
<feature type="compositionally biased region" description="Low complexity" evidence="1">
    <location>
        <begin position="29"/>
        <end position="38"/>
    </location>
</feature>
<dbReference type="STRING" id="1442369.A0A0D2G4W3"/>
<feature type="region of interest" description="Disordered" evidence="1">
    <location>
        <begin position="231"/>
        <end position="263"/>
    </location>
</feature>
<gene>
    <name evidence="2" type="ORF">Z518_00858</name>
</gene>
<dbReference type="GeneID" id="25288929"/>
<dbReference type="EMBL" id="KN847475">
    <property type="protein sequence ID" value="KIX09777.1"/>
    <property type="molecule type" value="Genomic_DNA"/>
</dbReference>
<name>A0A0D2G4W3_9EURO</name>
<evidence type="ECO:0000313" key="2">
    <source>
        <dbReference type="EMBL" id="KIX09777.1"/>
    </source>
</evidence>
<feature type="region of interest" description="Disordered" evidence="1">
    <location>
        <begin position="59"/>
        <end position="82"/>
    </location>
</feature>
<feature type="region of interest" description="Disordered" evidence="1">
    <location>
        <begin position="397"/>
        <end position="421"/>
    </location>
</feature>
<dbReference type="VEuPathDB" id="FungiDB:Z518_00858"/>
<keyword evidence="3" id="KW-1185">Reference proteome</keyword>
<reference evidence="2 3" key="1">
    <citation type="submission" date="2015-01" db="EMBL/GenBank/DDBJ databases">
        <title>The Genome Sequence of Rhinocladiella mackenzie CBS 650.93.</title>
        <authorList>
            <consortium name="The Broad Institute Genomics Platform"/>
            <person name="Cuomo C."/>
            <person name="de Hoog S."/>
            <person name="Gorbushina A."/>
            <person name="Stielow B."/>
            <person name="Teixiera M."/>
            <person name="Abouelleil A."/>
            <person name="Chapman S.B."/>
            <person name="Priest M."/>
            <person name="Young S.K."/>
            <person name="Wortman J."/>
            <person name="Nusbaum C."/>
            <person name="Birren B."/>
        </authorList>
    </citation>
    <scope>NUCLEOTIDE SEQUENCE [LARGE SCALE GENOMIC DNA]</scope>
    <source>
        <strain evidence="2 3">CBS 650.93</strain>
    </source>
</reference>
<dbReference type="RefSeq" id="XP_013276913.1">
    <property type="nucleotide sequence ID" value="XM_013421459.1"/>
</dbReference>
<protein>
    <submittedName>
        <fullName evidence="2">Rhinocladiella mackenziei CBS 650.93 unplaced genomic scaffold supercont1.1, whole genome shotgun sequence</fullName>
    </submittedName>
</protein>
<feature type="compositionally biased region" description="Low complexity" evidence="1">
    <location>
        <begin position="238"/>
        <end position="249"/>
    </location>
</feature>
<accession>A0A0D2G4W3</accession>
<dbReference type="AlphaFoldDB" id="A0A0D2G4W3"/>
<dbReference type="OrthoDB" id="5339332at2759"/>
<evidence type="ECO:0000256" key="1">
    <source>
        <dbReference type="SAM" id="MobiDB-lite"/>
    </source>
</evidence>
<sequence>MDARADTLSGRFGGQWAFLSTPPQHGQARSLPPSSSYLRSDRSNVSPLPTALHFHQLNASRSSLPRNVQNPSIGGNSSTSIPSQPVLLRVHSDDAAIQIRPTTRLPRPRANISHVKMNNELPPIQEYSIQGILAAIEEDIEEDVNAISEILGRSRLVLADQHDSHLPPQGEIRATSSPLQAVAEASSSNERLAAADNVLILREDASLIDGSHTGSAAYGLLERLQALPRNRRVRSDFSGPPGSRPGTSSVRNFSSPPERADMPAVVEDPDRIAVPGLSPSSRRLLRDHVKENETGAAPSRATNAMVSETYLSAGANATTISDPPVVSEGGRHYPLYSYDYSELFEGPMPSAPPPRMTFRDWLQSLIPTREWQSLASWVHGQGSHVVSAESQLREILDRQRRMSGPRNNLGSGHEDTDMYGS</sequence>
<feature type="compositionally biased region" description="Basic and acidic residues" evidence="1">
    <location>
        <begin position="412"/>
        <end position="421"/>
    </location>
</feature>
<proteinExistence type="predicted"/>
<evidence type="ECO:0000313" key="3">
    <source>
        <dbReference type="Proteomes" id="UP000053617"/>
    </source>
</evidence>